<dbReference type="EMBL" id="BNJG01000003">
    <property type="protein sequence ID" value="GHO59677.1"/>
    <property type="molecule type" value="Genomic_DNA"/>
</dbReference>
<reference evidence="1 2" key="1">
    <citation type="journal article" date="2021" name="Int. J. Syst. Evol. Microbiol.">
        <title>Reticulibacter mediterranei gen. nov., sp. nov., within the new family Reticulibacteraceae fam. nov., and Ktedonospora formicarum gen. nov., sp. nov., Ktedonobacter robiniae sp. nov., Dictyobacter formicarum sp. nov. and Dictyobacter arantiisoli sp. nov., belonging to the class Ktedonobacteria.</title>
        <authorList>
            <person name="Yabe S."/>
            <person name="Zheng Y."/>
            <person name="Wang C.M."/>
            <person name="Sakai Y."/>
            <person name="Abe K."/>
            <person name="Yokota A."/>
            <person name="Donadio S."/>
            <person name="Cavaletti L."/>
            <person name="Monciardini P."/>
        </authorList>
    </citation>
    <scope>NUCLEOTIDE SEQUENCE [LARGE SCALE GENOMIC DNA]</scope>
    <source>
        <strain evidence="1 2">SOSP1-30</strain>
    </source>
</reference>
<name>A0ABQ3V3Y8_9CHLR</name>
<gene>
    <name evidence="1" type="ORF">KSB_81520</name>
</gene>
<evidence type="ECO:0000313" key="1">
    <source>
        <dbReference type="EMBL" id="GHO59677.1"/>
    </source>
</evidence>
<comment type="caution">
    <text evidence="1">The sequence shown here is derived from an EMBL/GenBank/DDBJ whole genome shotgun (WGS) entry which is preliminary data.</text>
</comment>
<dbReference type="RefSeq" id="WP_201375844.1">
    <property type="nucleotide sequence ID" value="NZ_BNJG01000003.1"/>
</dbReference>
<accession>A0ABQ3V3Y8</accession>
<dbReference type="Proteomes" id="UP000654345">
    <property type="component" value="Unassembled WGS sequence"/>
</dbReference>
<proteinExistence type="predicted"/>
<organism evidence="1 2">
    <name type="scientific">Ktedonobacter robiniae</name>
    <dbReference type="NCBI Taxonomy" id="2778365"/>
    <lineage>
        <taxon>Bacteria</taxon>
        <taxon>Bacillati</taxon>
        <taxon>Chloroflexota</taxon>
        <taxon>Ktedonobacteria</taxon>
        <taxon>Ktedonobacterales</taxon>
        <taxon>Ktedonobacteraceae</taxon>
        <taxon>Ktedonobacter</taxon>
    </lineage>
</organism>
<protein>
    <submittedName>
        <fullName evidence="1">Uncharacterized protein</fullName>
    </submittedName>
</protein>
<keyword evidence="2" id="KW-1185">Reference proteome</keyword>
<evidence type="ECO:0000313" key="2">
    <source>
        <dbReference type="Proteomes" id="UP000654345"/>
    </source>
</evidence>
<sequence length="51" mass="5990">MGLITIGEAQYDWAKEREQMTTIQELQEIVEQFGLINLHNAMFHVAYLTTY</sequence>